<proteinExistence type="predicted"/>
<name>A0A8S4NNC3_OWEFU</name>
<sequence>HPYRGLKEDYAATLHSPHGECPSSWHRSVSYSGRKVKKDSHERTYHNPAFFRYKHPHHTISSTNDQLCIRSNENISAFNKIQNCHVPFNPIECWRKSLMSQNCQVSQMDNNAYLTRNATVGYTSNGHNGQQQRDVPSDLPPVRAPITQATCRFQGYLSVTMETPRHNPCMIDLNTNQCNFISRCSRDKYGYYQPRINNYLQVNLPVENTSLGCEYTKRQYEVENIITDNTYLDLLNDTW</sequence>
<organism evidence="1 2">
    <name type="scientific">Owenia fusiformis</name>
    <name type="common">Polychaete worm</name>
    <dbReference type="NCBI Taxonomy" id="6347"/>
    <lineage>
        <taxon>Eukaryota</taxon>
        <taxon>Metazoa</taxon>
        <taxon>Spiralia</taxon>
        <taxon>Lophotrochozoa</taxon>
        <taxon>Annelida</taxon>
        <taxon>Polychaeta</taxon>
        <taxon>Sedentaria</taxon>
        <taxon>Canalipalpata</taxon>
        <taxon>Sabellida</taxon>
        <taxon>Oweniida</taxon>
        <taxon>Oweniidae</taxon>
        <taxon>Owenia</taxon>
    </lineage>
</organism>
<gene>
    <name evidence="1" type="ORF">OFUS_LOCUS9134</name>
</gene>
<keyword evidence="2" id="KW-1185">Reference proteome</keyword>
<feature type="non-terminal residue" evidence="1">
    <location>
        <position position="1"/>
    </location>
</feature>
<dbReference type="EMBL" id="CAIIXF020000005">
    <property type="protein sequence ID" value="CAH1782717.1"/>
    <property type="molecule type" value="Genomic_DNA"/>
</dbReference>
<dbReference type="AlphaFoldDB" id="A0A8S4NNC3"/>
<comment type="caution">
    <text evidence="1">The sequence shown here is derived from an EMBL/GenBank/DDBJ whole genome shotgun (WGS) entry which is preliminary data.</text>
</comment>
<protein>
    <submittedName>
        <fullName evidence="1">Uncharacterized protein</fullName>
    </submittedName>
</protein>
<evidence type="ECO:0000313" key="2">
    <source>
        <dbReference type="Proteomes" id="UP000749559"/>
    </source>
</evidence>
<reference evidence="1" key="1">
    <citation type="submission" date="2022-03" db="EMBL/GenBank/DDBJ databases">
        <authorList>
            <person name="Martin C."/>
        </authorList>
    </citation>
    <scope>NUCLEOTIDE SEQUENCE</scope>
</reference>
<dbReference type="Proteomes" id="UP000749559">
    <property type="component" value="Unassembled WGS sequence"/>
</dbReference>
<accession>A0A8S4NNC3</accession>
<evidence type="ECO:0000313" key="1">
    <source>
        <dbReference type="EMBL" id="CAH1782717.1"/>
    </source>
</evidence>